<evidence type="ECO:0000256" key="9">
    <source>
        <dbReference type="ARBA" id="ARBA00022853"/>
    </source>
</evidence>
<feature type="compositionally biased region" description="Basic residues" evidence="14">
    <location>
        <begin position="15"/>
        <end position="26"/>
    </location>
</feature>
<protein>
    <recommendedName>
        <fullName evidence="3 13">Ribosomal RNA-processing protein 8</fullName>
        <ecNumber evidence="13">2.1.1.-</ecNumber>
    </recommendedName>
</protein>
<dbReference type="InterPro" id="IPR042036">
    <property type="entry name" value="RRP8_N"/>
</dbReference>
<evidence type="ECO:0000256" key="3">
    <source>
        <dbReference type="ARBA" id="ARBA00020203"/>
    </source>
</evidence>
<feature type="compositionally biased region" description="Polar residues" evidence="14">
    <location>
        <begin position="68"/>
        <end position="81"/>
    </location>
</feature>
<evidence type="ECO:0000256" key="14">
    <source>
        <dbReference type="SAM" id="MobiDB-lite"/>
    </source>
</evidence>
<evidence type="ECO:0000256" key="5">
    <source>
        <dbReference type="ARBA" id="ARBA00022552"/>
    </source>
</evidence>
<evidence type="ECO:0000256" key="12">
    <source>
        <dbReference type="ARBA" id="ARBA00023242"/>
    </source>
</evidence>
<sequence length="323" mass="36563">MEIHRTGTADIDRKKSNKKKRRRRAKSNADPSQETSQHRGEHTAQNSKRKKRKSGDGGCFPQKEFNCSAKTTASTEKQIQNGMHAEHTKPKQSVSKSSSLLDKMRARLSGGHFRMLNEKLYTCRGSEALELFQNDPSLFSVYHAGYQEQMSHWPQQPVDIIIKWLKDHSPSLVVADFGCGDAKLAKSVKNKVFSLDLVSCEPSVIACDMAHTPLISSSVDVAVFCLSLMGTDFPNYLKEAHRVLKPRGWLLVAEVKSRLDPGNGGADPNKFIKSLQSLGFSIVSKDFSNKMFMLFYFQKEKERTPEVKHIDWPKLKACLYKRR</sequence>
<evidence type="ECO:0000313" key="15">
    <source>
        <dbReference type="EMBL" id="AIZ74333.1"/>
    </source>
</evidence>
<evidence type="ECO:0000256" key="13">
    <source>
        <dbReference type="RuleBase" id="RU365074"/>
    </source>
</evidence>
<dbReference type="GO" id="GO:0005730">
    <property type="term" value="C:nucleolus"/>
    <property type="evidence" value="ECO:0007669"/>
    <property type="project" value="UniProtKB-SubCell"/>
</dbReference>
<comment type="function">
    <text evidence="13">Probable methyltransferase required to silence rDNA.</text>
</comment>
<keyword evidence="8 13" id="KW-0949">S-adenosyl-L-methionine</keyword>
<keyword evidence="9" id="KW-0156">Chromatin regulator</keyword>
<dbReference type="GO" id="GO:0008168">
    <property type="term" value="F:methyltransferase activity"/>
    <property type="evidence" value="ECO:0007669"/>
    <property type="project" value="UniProtKB-KW"/>
</dbReference>
<name>A0A0A7M865_PINMS</name>
<dbReference type="FunFam" id="3.40.50.150:FF:000068">
    <property type="entry name" value="Ribosomal RNA-processing protein 8"/>
    <property type="match status" value="1"/>
</dbReference>
<dbReference type="EMBL" id="KM496537">
    <property type="protein sequence ID" value="AIZ74333.1"/>
    <property type="molecule type" value="mRNA"/>
</dbReference>
<keyword evidence="12 13" id="KW-0539">Nucleus</keyword>
<keyword evidence="10" id="KW-0805">Transcription regulation</keyword>
<dbReference type="GO" id="GO:0006364">
    <property type="term" value="P:rRNA processing"/>
    <property type="evidence" value="ECO:0007669"/>
    <property type="project" value="UniProtKB-UniRule"/>
</dbReference>
<feature type="region of interest" description="Disordered" evidence="14">
    <location>
        <begin position="1"/>
        <end position="99"/>
    </location>
</feature>
<comment type="subcellular location">
    <subcellularLocation>
        <location evidence="1 13">Nucleus</location>
        <location evidence="1 13">Nucleolus</location>
    </subcellularLocation>
</comment>
<dbReference type="PANTHER" id="PTHR12787:SF0">
    <property type="entry name" value="RIBOSOMAL RNA-PROCESSING PROTEIN 8"/>
    <property type="match status" value="1"/>
</dbReference>
<keyword evidence="4" id="KW-0678">Repressor</keyword>
<dbReference type="EC" id="2.1.1.-" evidence="13"/>
<evidence type="ECO:0000256" key="7">
    <source>
        <dbReference type="ARBA" id="ARBA00022679"/>
    </source>
</evidence>
<dbReference type="GO" id="GO:0006325">
    <property type="term" value="P:chromatin organization"/>
    <property type="evidence" value="ECO:0007669"/>
    <property type="project" value="UniProtKB-KW"/>
</dbReference>
<dbReference type="Gene3D" id="3.40.50.150">
    <property type="entry name" value="Vaccinia Virus protein VP39"/>
    <property type="match status" value="1"/>
</dbReference>
<dbReference type="SUPFAM" id="SSF53335">
    <property type="entry name" value="S-adenosyl-L-methionine-dependent methyltransferases"/>
    <property type="match status" value="1"/>
</dbReference>
<feature type="compositionally biased region" description="Basic and acidic residues" evidence="14">
    <location>
        <begin position="1"/>
        <end position="14"/>
    </location>
</feature>
<evidence type="ECO:0000256" key="6">
    <source>
        <dbReference type="ARBA" id="ARBA00022603"/>
    </source>
</evidence>
<evidence type="ECO:0000256" key="11">
    <source>
        <dbReference type="ARBA" id="ARBA00023163"/>
    </source>
</evidence>
<keyword evidence="6 13" id="KW-0489">Methyltransferase</keyword>
<reference evidence="15" key="1">
    <citation type="submission" date="2014-09" db="EMBL/GenBank/DDBJ databases">
        <authorList>
            <person name="Chen H."/>
            <person name="Yang Z.Q."/>
        </authorList>
    </citation>
    <scope>NUCLEOTIDE SEQUENCE</scope>
</reference>
<keyword evidence="11" id="KW-0804">Transcription</keyword>
<dbReference type="AlphaFoldDB" id="A0A0A7M865"/>
<dbReference type="InterPro" id="IPR007823">
    <property type="entry name" value="RRP8"/>
</dbReference>
<evidence type="ECO:0000256" key="2">
    <source>
        <dbReference type="ARBA" id="ARBA00006301"/>
    </source>
</evidence>
<keyword evidence="5 13" id="KW-0698">rRNA processing</keyword>
<comment type="similarity">
    <text evidence="2 13">Belongs to the methyltransferase superfamily. RRP8 family.</text>
</comment>
<keyword evidence="7 13" id="KW-0808">Transferase</keyword>
<evidence type="ECO:0000256" key="4">
    <source>
        <dbReference type="ARBA" id="ARBA00022491"/>
    </source>
</evidence>
<evidence type="ECO:0000256" key="10">
    <source>
        <dbReference type="ARBA" id="ARBA00023015"/>
    </source>
</evidence>
<dbReference type="Pfam" id="PF05148">
    <property type="entry name" value="Methyltransf_8"/>
    <property type="match status" value="1"/>
</dbReference>
<dbReference type="Gene3D" id="1.10.10.2150">
    <property type="entry name" value="Ribosomal RNA-processing protein 8, N-terminal domain"/>
    <property type="match status" value="1"/>
</dbReference>
<accession>A0A0A7M865</accession>
<evidence type="ECO:0000256" key="8">
    <source>
        <dbReference type="ARBA" id="ARBA00022691"/>
    </source>
</evidence>
<evidence type="ECO:0000256" key="1">
    <source>
        <dbReference type="ARBA" id="ARBA00004604"/>
    </source>
</evidence>
<dbReference type="InterPro" id="IPR029063">
    <property type="entry name" value="SAM-dependent_MTases_sf"/>
</dbReference>
<organism evidence="15">
    <name type="scientific">Pinus massoniana</name>
    <name type="common">Chinese red pine</name>
    <dbReference type="NCBI Taxonomy" id="88730"/>
    <lineage>
        <taxon>Eukaryota</taxon>
        <taxon>Viridiplantae</taxon>
        <taxon>Streptophyta</taxon>
        <taxon>Embryophyta</taxon>
        <taxon>Tracheophyta</taxon>
        <taxon>Spermatophyta</taxon>
        <taxon>Pinopsida</taxon>
        <taxon>Pinidae</taxon>
        <taxon>Conifers I</taxon>
        <taxon>Pinales</taxon>
        <taxon>Pinaceae</taxon>
        <taxon>Pinus</taxon>
        <taxon>Pinus subgen. Pinus</taxon>
    </lineage>
</organism>
<proteinExistence type="evidence at transcript level"/>
<dbReference type="FunFam" id="1.10.10.2150:FF:000001">
    <property type="entry name" value="Ribosomal RNA-processing protein 8"/>
    <property type="match status" value="1"/>
</dbReference>
<dbReference type="PANTHER" id="PTHR12787">
    <property type="entry name" value="RIBOSOMAL RNA-PROCESSING PROTEIN 8"/>
    <property type="match status" value="1"/>
</dbReference>
<dbReference type="GO" id="GO:0032259">
    <property type="term" value="P:methylation"/>
    <property type="evidence" value="ECO:0007669"/>
    <property type="project" value="UniProtKB-KW"/>
</dbReference>
<dbReference type="CDD" id="cd02440">
    <property type="entry name" value="AdoMet_MTases"/>
    <property type="match status" value="1"/>
</dbReference>